<reference evidence="9 10" key="1">
    <citation type="submission" date="2020-12" db="EMBL/GenBank/DDBJ databases">
        <title>HMF7856_wgs.fasta genome submission.</title>
        <authorList>
            <person name="Kang H."/>
            <person name="Kim H."/>
            <person name="Joh K."/>
        </authorList>
    </citation>
    <scope>NUCLEOTIDE SEQUENCE [LARGE SCALE GENOMIC DNA]</scope>
    <source>
        <strain evidence="9 10">HMF7856</strain>
    </source>
</reference>
<dbReference type="InterPro" id="IPR035952">
    <property type="entry name" value="Rhomboid-like_sf"/>
</dbReference>
<keyword evidence="5" id="KW-1133">Transmembrane helix</keyword>
<evidence type="ECO:0000256" key="6">
    <source>
        <dbReference type="ARBA" id="ARBA00023136"/>
    </source>
</evidence>
<protein>
    <submittedName>
        <fullName evidence="9">Rhomboid family intramembrane serine protease</fullName>
    </submittedName>
</protein>
<accession>A0A6I4HY73</accession>
<evidence type="ECO:0000256" key="2">
    <source>
        <dbReference type="ARBA" id="ARBA00009045"/>
    </source>
</evidence>
<evidence type="ECO:0000259" key="8">
    <source>
        <dbReference type="Pfam" id="PF20216"/>
    </source>
</evidence>
<evidence type="ECO:0000313" key="9">
    <source>
        <dbReference type="EMBL" id="QQL49446.1"/>
    </source>
</evidence>
<dbReference type="GO" id="GO:0016020">
    <property type="term" value="C:membrane"/>
    <property type="evidence" value="ECO:0007669"/>
    <property type="project" value="UniProtKB-SubCell"/>
</dbReference>
<dbReference type="RefSeq" id="WP_157524562.1">
    <property type="nucleotide sequence ID" value="NZ_CP066775.1"/>
</dbReference>
<dbReference type="SUPFAM" id="SSF144091">
    <property type="entry name" value="Rhomboid-like"/>
    <property type="match status" value="1"/>
</dbReference>
<dbReference type="Pfam" id="PF01694">
    <property type="entry name" value="Rhomboid"/>
    <property type="match status" value="1"/>
</dbReference>
<dbReference type="Proteomes" id="UP000429232">
    <property type="component" value="Chromosome"/>
</dbReference>
<sequence>MNNFWTDIKYKLFNSGSKLGLLIGINVFVFLLINIPSVLEQLFVTGLGAQGIIKSYAFEYLAMPASLPKLLARFWTPVTYMFMHDGIFHILFYMLWLYWLGQLFEEYLGQKKTIFLYLAGGLSGALFYLAGFNLIPAFAHSPEALAMPIVGASAAVMAIVISTATLLPDYELYLMFIGPVKLKWIAIFYVVIDFLGIAGPNAGGELAHLGGALFGFIYMKQLQRGNNLGAILSGAFAPKPKIKVVSNNSGYQRSRKTVHIAPDQDEIDRILDKISQSGYESLTKTEKETLFRASKND</sequence>
<organism evidence="9 10">
    <name type="scientific">Mucilaginibacter ginkgonis</name>
    <dbReference type="NCBI Taxonomy" id="2682091"/>
    <lineage>
        <taxon>Bacteria</taxon>
        <taxon>Pseudomonadati</taxon>
        <taxon>Bacteroidota</taxon>
        <taxon>Sphingobacteriia</taxon>
        <taxon>Sphingobacteriales</taxon>
        <taxon>Sphingobacteriaceae</taxon>
        <taxon>Mucilaginibacter</taxon>
    </lineage>
</organism>
<evidence type="ECO:0000313" key="10">
    <source>
        <dbReference type="Proteomes" id="UP000429232"/>
    </source>
</evidence>
<name>A0A6I4HY73_9SPHI</name>
<comment type="subcellular location">
    <subcellularLocation>
        <location evidence="1">Membrane</location>
        <topology evidence="1">Multi-pass membrane protein</topology>
    </subcellularLocation>
</comment>
<evidence type="ECO:0000256" key="4">
    <source>
        <dbReference type="ARBA" id="ARBA00022801"/>
    </source>
</evidence>
<dbReference type="InterPro" id="IPR022764">
    <property type="entry name" value="Peptidase_S54_rhomboid_dom"/>
</dbReference>
<gene>
    <name evidence="9" type="ORF">GO620_014920</name>
</gene>
<dbReference type="InterPro" id="IPR046483">
    <property type="entry name" value="DUF6576"/>
</dbReference>
<dbReference type="GO" id="GO:0006508">
    <property type="term" value="P:proteolysis"/>
    <property type="evidence" value="ECO:0007669"/>
    <property type="project" value="UniProtKB-KW"/>
</dbReference>
<dbReference type="KEGG" id="mgik:GO620_014920"/>
<dbReference type="PANTHER" id="PTHR43731">
    <property type="entry name" value="RHOMBOID PROTEASE"/>
    <property type="match status" value="1"/>
</dbReference>
<keyword evidence="6" id="KW-0472">Membrane</keyword>
<dbReference type="Pfam" id="PF20216">
    <property type="entry name" value="DUF6576"/>
    <property type="match status" value="1"/>
</dbReference>
<keyword evidence="4" id="KW-0378">Hydrolase</keyword>
<dbReference type="EMBL" id="CP066775">
    <property type="protein sequence ID" value="QQL49446.1"/>
    <property type="molecule type" value="Genomic_DNA"/>
</dbReference>
<evidence type="ECO:0000256" key="3">
    <source>
        <dbReference type="ARBA" id="ARBA00022692"/>
    </source>
</evidence>
<proteinExistence type="inferred from homology"/>
<feature type="domain" description="Peptidase S54 rhomboid" evidence="7">
    <location>
        <begin position="73"/>
        <end position="219"/>
    </location>
</feature>
<keyword evidence="9" id="KW-0645">Protease</keyword>
<feature type="domain" description="DUF6576" evidence="8">
    <location>
        <begin position="263"/>
        <end position="296"/>
    </location>
</feature>
<keyword evidence="10" id="KW-1185">Reference proteome</keyword>
<comment type="similarity">
    <text evidence="2">Belongs to the peptidase S54 family.</text>
</comment>
<dbReference type="Gene3D" id="1.20.1540.10">
    <property type="entry name" value="Rhomboid-like"/>
    <property type="match status" value="1"/>
</dbReference>
<evidence type="ECO:0000256" key="1">
    <source>
        <dbReference type="ARBA" id="ARBA00004141"/>
    </source>
</evidence>
<dbReference type="GO" id="GO:0004252">
    <property type="term" value="F:serine-type endopeptidase activity"/>
    <property type="evidence" value="ECO:0007669"/>
    <property type="project" value="InterPro"/>
</dbReference>
<dbReference type="AlphaFoldDB" id="A0A6I4HY73"/>
<evidence type="ECO:0000259" key="7">
    <source>
        <dbReference type="Pfam" id="PF01694"/>
    </source>
</evidence>
<dbReference type="PANTHER" id="PTHR43731:SF14">
    <property type="entry name" value="PRESENILIN-ASSOCIATED RHOMBOID-LIKE PROTEIN, MITOCHONDRIAL"/>
    <property type="match status" value="1"/>
</dbReference>
<evidence type="ECO:0000256" key="5">
    <source>
        <dbReference type="ARBA" id="ARBA00022989"/>
    </source>
</evidence>
<dbReference type="InterPro" id="IPR050925">
    <property type="entry name" value="Rhomboid_protease_S54"/>
</dbReference>
<keyword evidence="3" id="KW-0812">Transmembrane</keyword>